<feature type="domain" description="CYTH" evidence="1">
    <location>
        <begin position="2"/>
        <end position="134"/>
    </location>
</feature>
<dbReference type="Gene3D" id="2.40.320.10">
    <property type="entry name" value="Hypothetical Protein Pfu-838710-001"/>
    <property type="match status" value="1"/>
</dbReference>
<accession>A0A1G2HU99</accession>
<dbReference type="SUPFAM" id="SSF55154">
    <property type="entry name" value="CYTH-like phosphatases"/>
    <property type="match status" value="1"/>
</dbReference>
<sequence>MAYEIETKILDINADEIKSNLLALGAQKIQETRLSINWYQVKGTKEGNEDWFLRIRSYSEGRHEVTWKSKSVEVGITKQQEEINFTIAEPKKLANLFEKLDLEKYGHQEKDRISFSFKDWHFDIDQYPGMPPFL</sequence>
<reference evidence="2 3" key="1">
    <citation type="journal article" date="2016" name="Nat. Commun.">
        <title>Thousands of microbial genomes shed light on interconnected biogeochemical processes in an aquifer system.</title>
        <authorList>
            <person name="Anantharaman K."/>
            <person name="Brown C.T."/>
            <person name="Hug L.A."/>
            <person name="Sharon I."/>
            <person name="Castelle C.J."/>
            <person name="Probst A.J."/>
            <person name="Thomas B.C."/>
            <person name="Singh A."/>
            <person name="Wilkins M.J."/>
            <person name="Karaoz U."/>
            <person name="Brodie E.L."/>
            <person name="Williams K.H."/>
            <person name="Hubbard S.S."/>
            <person name="Banfield J.F."/>
        </authorList>
    </citation>
    <scope>NUCLEOTIDE SEQUENCE [LARGE SCALE GENOMIC DNA]</scope>
</reference>
<gene>
    <name evidence="2" type="ORF">A2822_02945</name>
</gene>
<dbReference type="PROSITE" id="PS51707">
    <property type="entry name" value="CYTH"/>
    <property type="match status" value="1"/>
</dbReference>
<dbReference type="EMBL" id="MHOP01000011">
    <property type="protein sequence ID" value="OGZ65979.1"/>
    <property type="molecule type" value="Genomic_DNA"/>
</dbReference>
<evidence type="ECO:0000313" key="3">
    <source>
        <dbReference type="Proteomes" id="UP000178774"/>
    </source>
</evidence>
<proteinExistence type="predicted"/>
<organism evidence="2 3">
    <name type="scientific">Candidatus Staskawiczbacteria bacterium RIFCSPHIGHO2_01_FULL_41_41</name>
    <dbReference type="NCBI Taxonomy" id="1802203"/>
    <lineage>
        <taxon>Bacteria</taxon>
        <taxon>Candidatus Staskawicziibacteriota</taxon>
    </lineage>
</organism>
<evidence type="ECO:0000313" key="2">
    <source>
        <dbReference type="EMBL" id="OGZ65979.1"/>
    </source>
</evidence>
<name>A0A1G2HU99_9BACT</name>
<dbReference type="Proteomes" id="UP000178774">
    <property type="component" value="Unassembled WGS sequence"/>
</dbReference>
<dbReference type="InterPro" id="IPR023577">
    <property type="entry name" value="CYTH_domain"/>
</dbReference>
<evidence type="ECO:0000259" key="1">
    <source>
        <dbReference type="PROSITE" id="PS51707"/>
    </source>
</evidence>
<protein>
    <recommendedName>
        <fullName evidence="1">CYTH domain-containing protein</fullName>
    </recommendedName>
</protein>
<dbReference type="InterPro" id="IPR033469">
    <property type="entry name" value="CYTH-like_dom_sf"/>
</dbReference>
<comment type="caution">
    <text evidence="2">The sequence shown here is derived from an EMBL/GenBank/DDBJ whole genome shotgun (WGS) entry which is preliminary data.</text>
</comment>
<dbReference type="Pfam" id="PF01928">
    <property type="entry name" value="CYTH"/>
    <property type="match status" value="1"/>
</dbReference>
<dbReference type="AlphaFoldDB" id="A0A1G2HU99"/>